<dbReference type="SUPFAM" id="SSF52833">
    <property type="entry name" value="Thioredoxin-like"/>
    <property type="match status" value="1"/>
</dbReference>
<name>A0A511YNH9_9FLAO</name>
<sequence length="120" mass="14212">MKKVFYLKTCDTCRKILVQFDLTGWEIREIKKEPVTGNELAEMYGKTNSYEALFSKKSTQIRQRGLDAKSLTENDFKDLLLDHYSFLKRPVFMTDDRIFIGNEKKNLEELKEFMNNNQIS</sequence>
<dbReference type="RefSeq" id="WP_146941845.1">
    <property type="nucleotide sequence ID" value="NZ_BJYJ01000013.1"/>
</dbReference>
<proteinExistence type="inferred from homology"/>
<dbReference type="OrthoDB" id="1120494at2"/>
<dbReference type="Pfam" id="PF03960">
    <property type="entry name" value="ArsC"/>
    <property type="match status" value="1"/>
</dbReference>
<keyword evidence="4" id="KW-1185">Reference proteome</keyword>
<evidence type="ECO:0000256" key="1">
    <source>
        <dbReference type="ARBA" id="ARBA00007198"/>
    </source>
</evidence>
<evidence type="ECO:0000313" key="4">
    <source>
        <dbReference type="Proteomes" id="UP000321863"/>
    </source>
</evidence>
<evidence type="ECO:0000256" key="2">
    <source>
        <dbReference type="PROSITE-ProRule" id="PRU01282"/>
    </source>
</evidence>
<dbReference type="EMBL" id="BJYJ01000013">
    <property type="protein sequence ID" value="GEN76751.1"/>
    <property type="molecule type" value="Genomic_DNA"/>
</dbReference>
<dbReference type="Proteomes" id="UP000321863">
    <property type="component" value="Unassembled WGS sequence"/>
</dbReference>
<dbReference type="InterPro" id="IPR006660">
    <property type="entry name" value="Arsenate_reductase-like"/>
</dbReference>
<comment type="similarity">
    <text evidence="1 2">Belongs to the ArsC family.</text>
</comment>
<dbReference type="Gene3D" id="3.40.30.10">
    <property type="entry name" value="Glutaredoxin"/>
    <property type="match status" value="1"/>
</dbReference>
<dbReference type="PROSITE" id="PS51353">
    <property type="entry name" value="ARSC"/>
    <property type="match status" value="1"/>
</dbReference>
<dbReference type="InterPro" id="IPR036249">
    <property type="entry name" value="Thioredoxin-like_sf"/>
</dbReference>
<reference evidence="3 4" key="1">
    <citation type="submission" date="2019-07" db="EMBL/GenBank/DDBJ databases">
        <title>Whole genome shotgun sequence of Chryseobacterium hagamense NBRC 105253.</title>
        <authorList>
            <person name="Hosoyama A."/>
            <person name="Uohara A."/>
            <person name="Ohji S."/>
            <person name="Ichikawa N."/>
        </authorList>
    </citation>
    <scope>NUCLEOTIDE SEQUENCE [LARGE SCALE GENOMIC DNA]</scope>
    <source>
        <strain evidence="3 4">NBRC 105253</strain>
    </source>
</reference>
<evidence type="ECO:0000313" key="3">
    <source>
        <dbReference type="EMBL" id="GEN76751.1"/>
    </source>
</evidence>
<accession>A0A511YNH9</accession>
<organism evidence="3 4">
    <name type="scientific">Chryseobacterium hagamense</name>
    <dbReference type="NCBI Taxonomy" id="395935"/>
    <lineage>
        <taxon>Bacteria</taxon>
        <taxon>Pseudomonadati</taxon>
        <taxon>Bacteroidota</taxon>
        <taxon>Flavobacteriia</taxon>
        <taxon>Flavobacteriales</taxon>
        <taxon>Weeksellaceae</taxon>
        <taxon>Chryseobacterium group</taxon>
        <taxon>Chryseobacterium</taxon>
    </lineage>
</organism>
<comment type="caution">
    <text evidence="3">The sequence shown here is derived from an EMBL/GenBank/DDBJ whole genome shotgun (WGS) entry which is preliminary data.</text>
</comment>
<dbReference type="PANTHER" id="PTHR30041:SF8">
    <property type="entry name" value="PROTEIN YFFB"/>
    <property type="match status" value="1"/>
</dbReference>
<protein>
    <submittedName>
        <fullName evidence="3">Arsenate reductase</fullName>
    </submittedName>
</protein>
<gene>
    <name evidence="3" type="ORF">CHA01nite_24910</name>
</gene>
<dbReference type="AlphaFoldDB" id="A0A511YNH9"/>
<dbReference type="PANTHER" id="PTHR30041">
    <property type="entry name" value="ARSENATE REDUCTASE"/>
    <property type="match status" value="1"/>
</dbReference>